<reference evidence="1" key="1">
    <citation type="submission" date="2020-07" db="EMBL/GenBank/DDBJ databases">
        <title>Genome sequence and genetic diversity analysis of an under-domesticated orphan crop, white fonio (Digitaria exilis).</title>
        <authorList>
            <person name="Bennetzen J.L."/>
            <person name="Chen S."/>
            <person name="Ma X."/>
            <person name="Wang X."/>
            <person name="Yssel A.E.J."/>
            <person name="Chaluvadi S.R."/>
            <person name="Johnson M."/>
            <person name="Gangashetty P."/>
            <person name="Hamidou F."/>
            <person name="Sanogo M.D."/>
            <person name="Zwaenepoel A."/>
            <person name="Wallace J."/>
            <person name="Van De Peer Y."/>
            <person name="Van Deynze A."/>
        </authorList>
    </citation>
    <scope>NUCLEOTIDE SEQUENCE</scope>
    <source>
        <tissue evidence="1">Leaves</tissue>
    </source>
</reference>
<accession>A0A835BZI7</accession>
<gene>
    <name evidence="1" type="ORF">HU200_023700</name>
</gene>
<organism evidence="1 2">
    <name type="scientific">Digitaria exilis</name>
    <dbReference type="NCBI Taxonomy" id="1010633"/>
    <lineage>
        <taxon>Eukaryota</taxon>
        <taxon>Viridiplantae</taxon>
        <taxon>Streptophyta</taxon>
        <taxon>Embryophyta</taxon>
        <taxon>Tracheophyta</taxon>
        <taxon>Spermatophyta</taxon>
        <taxon>Magnoliopsida</taxon>
        <taxon>Liliopsida</taxon>
        <taxon>Poales</taxon>
        <taxon>Poaceae</taxon>
        <taxon>PACMAD clade</taxon>
        <taxon>Panicoideae</taxon>
        <taxon>Panicodae</taxon>
        <taxon>Paniceae</taxon>
        <taxon>Anthephorinae</taxon>
        <taxon>Digitaria</taxon>
    </lineage>
</organism>
<name>A0A835BZI7_9POAL</name>
<sequence length="125" mass="14605">MWKIVELPFCAAYGEHADQHHILLTCPRAKEVWRLLNRTTVPYLQSFRNLWDMPELPDGDQRLRSAVITVILWNIWKARNNLHFNKTITPAREVLHASRKTCNFGLRGCRQAQAPRCSRSLDIVL</sequence>
<dbReference type="Proteomes" id="UP000636709">
    <property type="component" value="Unassembled WGS sequence"/>
</dbReference>
<dbReference type="AlphaFoldDB" id="A0A835BZI7"/>
<protein>
    <recommendedName>
        <fullName evidence="3">Reverse transcriptase zinc-binding domain-containing protein</fullName>
    </recommendedName>
</protein>
<evidence type="ECO:0000313" key="2">
    <source>
        <dbReference type="Proteomes" id="UP000636709"/>
    </source>
</evidence>
<keyword evidence="2" id="KW-1185">Reference proteome</keyword>
<evidence type="ECO:0000313" key="1">
    <source>
        <dbReference type="EMBL" id="KAF8720457.1"/>
    </source>
</evidence>
<evidence type="ECO:0008006" key="3">
    <source>
        <dbReference type="Google" id="ProtNLM"/>
    </source>
</evidence>
<dbReference type="OrthoDB" id="1112926at2759"/>
<proteinExistence type="predicted"/>
<dbReference type="EMBL" id="JACEFO010001695">
    <property type="protein sequence ID" value="KAF8720457.1"/>
    <property type="molecule type" value="Genomic_DNA"/>
</dbReference>
<comment type="caution">
    <text evidence="1">The sequence shown here is derived from an EMBL/GenBank/DDBJ whole genome shotgun (WGS) entry which is preliminary data.</text>
</comment>